<proteinExistence type="predicted"/>
<evidence type="ECO:0000313" key="3">
    <source>
        <dbReference type="Proteomes" id="UP000434916"/>
    </source>
</evidence>
<gene>
    <name evidence="1" type="ORF">GMD82_05560</name>
    <name evidence="2" type="ORF">GME02_05295</name>
</gene>
<evidence type="ECO:0000313" key="1">
    <source>
        <dbReference type="EMBL" id="MTU38977.1"/>
    </source>
</evidence>
<dbReference type="EMBL" id="WNDD01000004">
    <property type="protein sequence ID" value="MTV01087.1"/>
    <property type="molecule type" value="Genomic_DNA"/>
</dbReference>
<dbReference type="RefSeq" id="WP_155143664.1">
    <property type="nucleotide sequence ID" value="NZ_BAABZJ010000001.1"/>
</dbReference>
<evidence type="ECO:0000313" key="2">
    <source>
        <dbReference type="EMBL" id="MTV01087.1"/>
    </source>
</evidence>
<keyword evidence="3" id="KW-1185">Reference proteome</keyword>
<accession>A0A9Q4RCG6</accession>
<name>A0A9Q4RCG6_9BACT</name>
<dbReference type="Proteomes" id="UP000482671">
    <property type="component" value="Unassembled WGS sequence"/>
</dbReference>
<comment type="caution">
    <text evidence="2">The sequence shown here is derived from an EMBL/GenBank/DDBJ whole genome shotgun (WGS) entry which is preliminary data.</text>
</comment>
<dbReference type="EMBL" id="WNCN01000006">
    <property type="protein sequence ID" value="MTU38977.1"/>
    <property type="molecule type" value="Genomic_DNA"/>
</dbReference>
<reference evidence="3 4" key="1">
    <citation type="journal article" date="2019" name="Nat. Med.">
        <title>A library of human gut bacterial isolates paired with longitudinal multiomics data enables mechanistic microbiome research.</title>
        <authorList>
            <person name="Poyet M."/>
            <person name="Groussin M."/>
            <person name="Gibbons S.M."/>
            <person name="Avila-Pacheco J."/>
            <person name="Jiang X."/>
            <person name="Kearney S.M."/>
            <person name="Perrotta A.R."/>
            <person name="Berdy B."/>
            <person name="Zhao S."/>
            <person name="Lieberman T.D."/>
            <person name="Swanson P.K."/>
            <person name="Smith M."/>
            <person name="Roesemann S."/>
            <person name="Alexander J.E."/>
            <person name="Rich S.A."/>
            <person name="Livny J."/>
            <person name="Vlamakis H."/>
            <person name="Clish C."/>
            <person name="Bullock K."/>
            <person name="Deik A."/>
            <person name="Scott J."/>
            <person name="Pierce K.A."/>
            <person name="Xavier R.J."/>
            <person name="Alm E.J."/>
        </authorList>
    </citation>
    <scope>NUCLEOTIDE SEQUENCE [LARGE SCALE GENOMIC DNA]</scope>
    <source>
        <strain evidence="2 4">BIOML-A11</strain>
        <strain evidence="1 3">BIOML-A29</strain>
    </source>
</reference>
<protein>
    <submittedName>
        <fullName evidence="2">Uncharacterized protein</fullName>
    </submittedName>
</protein>
<sequence length="47" mass="5476">MKNIKYFISFLSQEEFCQDVFCAVFEDGRDEVDFTQNTISPENGDFA</sequence>
<evidence type="ECO:0000313" key="4">
    <source>
        <dbReference type="Proteomes" id="UP000482671"/>
    </source>
</evidence>
<organism evidence="2 4">
    <name type="scientific">Parabacteroides merdae</name>
    <dbReference type="NCBI Taxonomy" id="46503"/>
    <lineage>
        <taxon>Bacteria</taxon>
        <taxon>Pseudomonadati</taxon>
        <taxon>Bacteroidota</taxon>
        <taxon>Bacteroidia</taxon>
        <taxon>Bacteroidales</taxon>
        <taxon>Tannerellaceae</taxon>
        <taxon>Parabacteroides</taxon>
    </lineage>
</organism>
<dbReference type="AlphaFoldDB" id="A0A9Q4RCG6"/>
<dbReference type="Proteomes" id="UP000434916">
    <property type="component" value="Unassembled WGS sequence"/>
</dbReference>